<dbReference type="InParanoid" id="A0A067PF92"/>
<dbReference type="AlphaFoldDB" id="A0A067PF92"/>
<dbReference type="HOGENOM" id="CLU_1547828_0_0_1"/>
<accession>A0A067PF92</accession>
<dbReference type="EMBL" id="KL197799">
    <property type="protein sequence ID" value="KDQ49161.1"/>
    <property type="molecule type" value="Genomic_DNA"/>
</dbReference>
<evidence type="ECO:0000313" key="1">
    <source>
        <dbReference type="EMBL" id="KDQ49161.1"/>
    </source>
</evidence>
<organism evidence="1 2">
    <name type="scientific">Jaapia argillacea MUCL 33604</name>
    <dbReference type="NCBI Taxonomy" id="933084"/>
    <lineage>
        <taxon>Eukaryota</taxon>
        <taxon>Fungi</taxon>
        <taxon>Dikarya</taxon>
        <taxon>Basidiomycota</taxon>
        <taxon>Agaricomycotina</taxon>
        <taxon>Agaricomycetes</taxon>
        <taxon>Agaricomycetidae</taxon>
        <taxon>Jaapiales</taxon>
        <taxon>Jaapiaceae</taxon>
        <taxon>Jaapia</taxon>
    </lineage>
</organism>
<evidence type="ECO:0000313" key="2">
    <source>
        <dbReference type="Proteomes" id="UP000027265"/>
    </source>
</evidence>
<reference evidence="2" key="1">
    <citation type="journal article" date="2014" name="Proc. Natl. Acad. Sci. U.S.A.">
        <title>Extensive sampling of basidiomycete genomes demonstrates inadequacy of the white-rot/brown-rot paradigm for wood decay fungi.</title>
        <authorList>
            <person name="Riley R."/>
            <person name="Salamov A.A."/>
            <person name="Brown D.W."/>
            <person name="Nagy L.G."/>
            <person name="Floudas D."/>
            <person name="Held B.W."/>
            <person name="Levasseur A."/>
            <person name="Lombard V."/>
            <person name="Morin E."/>
            <person name="Otillar R."/>
            <person name="Lindquist E.A."/>
            <person name="Sun H."/>
            <person name="LaButti K.M."/>
            <person name="Schmutz J."/>
            <person name="Jabbour D."/>
            <person name="Luo H."/>
            <person name="Baker S.E."/>
            <person name="Pisabarro A.G."/>
            <person name="Walton J.D."/>
            <person name="Blanchette R.A."/>
            <person name="Henrissat B."/>
            <person name="Martin F."/>
            <person name="Cullen D."/>
            <person name="Hibbett D.S."/>
            <person name="Grigoriev I.V."/>
        </authorList>
    </citation>
    <scope>NUCLEOTIDE SEQUENCE [LARGE SCALE GENOMIC DNA]</scope>
    <source>
        <strain evidence="2">MUCL 33604</strain>
    </source>
</reference>
<name>A0A067PF92_9AGAM</name>
<dbReference type="Proteomes" id="UP000027265">
    <property type="component" value="Unassembled WGS sequence"/>
</dbReference>
<sequence>MIIQSTVSKIRAPARDFPIDRQILLSREPLVQQYLPTWKHHRIPGGDTPILLASCLMVKCSTLYNIMIPFWDDQKLCHVKSPSGTVIGKSLSETEYEGLVSLLDHKAWVNWRHSYPYLVVLVDWVVSGPAQSKSGGGQEVENWNETDGSKRAPDLREMCIVVNNRKTRSQSLL</sequence>
<proteinExistence type="predicted"/>
<gene>
    <name evidence="1" type="ORF">JAAARDRAFT_681267</name>
</gene>
<keyword evidence="2" id="KW-1185">Reference proteome</keyword>
<protein>
    <submittedName>
        <fullName evidence="1">Uncharacterized protein</fullName>
    </submittedName>
</protein>